<keyword evidence="2" id="KW-1185">Reference proteome</keyword>
<accession>A0A6G0ZCA3</accession>
<organism evidence="1 2">
    <name type="scientific">Aphis craccivora</name>
    <name type="common">Cowpea aphid</name>
    <dbReference type="NCBI Taxonomy" id="307492"/>
    <lineage>
        <taxon>Eukaryota</taxon>
        <taxon>Metazoa</taxon>
        <taxon>Ecdysozoa</taxon>
        <taxon>Arthropoda</taxon>
        <taxon>Hexapoda</taxon>
        <taxon>Insecta</taxon>
        <taxon>Pterygota</taxon>
        <taxon>Neoptera</taxon>
        <taxon>Paraneoptera</taxon>
        <taxon>Hemiptera</taxon>
        <taxon>Sternorrhyncha</taxon>
        <taxon>Aphidomorpha</taxon>
        <taxon>Aphidoidea</taxon>
        <taxon>Aphididae</taxon>
        <taxon>Aphidini</taxon>
        <taxon>Aphis</taxon>
        <taxon>Aphis</taxon>
    </lineage>
</organism>
<dbReference type="EMBL" id="VUJU01000748">
    <property type="protein sequence ID" value="KAF0768563.1"/>
    <property type="molecule type" value="Genomic_DNA"/>
</dbReference>
<gene>
    <name evidence="1" type="ORF">FWK35_00001557</name>
</gene>
<comment type="caution">
    <text evidence="1">The sequence shown here is derived from an EMBL/GenBank/DDBJ whole genome shotgun (WGS) entry which is preliminary data.</text>
</comment>
<reference evidence="1 2" key="1">
    <citation type="submission" date="2019-08" db="EMBL/GenBank/DDBJ databases">
        <title>Whole genome of Aphis craccivora.</title>
        <authorList>
            <person name="Voronova N.V."/>
            <person name="Shulinski R.S."/>
            <person name="Bandarenka Y.V."/>
            <person name="Zhorov D.G."/>
            <person name="Warner D."/>
        </authorList>
    </citation>
    <scope>NUCLEOTIDE SEQUENCE [LARGE SCALE GENOMIC DNA]</scope>
    <source>
        <strain evidence="1">180601</strain>
        <tissue evidence="1">Whole Body</tissue>
    </source>
</reference>
<sequence length="99" mass="11286">MTLVGGHRTNNMTEGWNNGFAKLCGHKHPTIWKLIRKIKMEISADDAKLALDARSVRKLGQTRTIETRLENLCIQIQEGKIGVLDFLTAVSHNIRKRYD</sequence>
<dbReference type="AlphaFoldDB" id="A0A6G0ZCA3"/>
<evidence type="ECO:0008006" key="3">
    <source>
        <dbReference type="Google" id="ProtNLM"/>
    </source>
</evidence>
<protein>
    <recommendedName>
        <fullName evidence="3">MULE domain-containing protein</fullName>
    </recommendedName>
</protein>
<evidence type="ECO:0000313" key="2">
    <source>
        <dbReference type="Proteomes" id="UP000478052"/>
    </source>
</evidence>
<name>A0A6G0ZCA3_APHCR</name>
<dbReference type="Proteomes" id="UP000478052">
    <property type="component" value="Unassembled WGS sequence"/>
</dbReference>
<evidence type="ECO:0000313" key="1">
    <source>
        <dbReference type="EMBL" id="KAF0768563.1"/>
    </source>
</evidence>
<dbReference type="OrthoDB" id="6095224at2759"/>
<proteinExistence type="predicted"/>